<feature type="transmembrane region" description="Helical" evidence="6">
    <location>
        <begin position="7"/>
        <end position="25"/>
    </location>
</feature>
<feature type="binding site" evidence="5">
    <location>
        <position position="355"/>
    </location>
    <ligand>
        <name>Ca(2+)</name>
        <dbReference type="ChEBI" id="CHEBI:29108"/>
    </ligand>
</feature>
<dbReference type="Gene3D" id="1.10.1400.10">
    <property type="match status" value="1"/>
</dbReference>
<organism evidence="7 8">
    <name type="scientific">Natronogracilivirga saccharolytica</name>
    <dbReference type="NCBI Taxonomy" id="2812953"/>
    <lineage>
        <taxon>Bacteria</taxon>
        <taxon>Pseudomonadati</taxon>
        <taxon>Balneolota</taxon>
        <taxon>Balneolia</taxon>
        <taxon>Balneolales</taxon>
        <taxon>Cyclonatronaceae</taxon>
        <taxon>Natronogracilivirga</taxon>
    </lineage>
</organism>
<gene>
    <name evidence="7" type="ORF">NATSA_10125</name>
</gene>
<keyword evidence="8" id="KW-1185">Reference proteome</keyword>
<dbReference type="AlphaFoldDB" id="A0A8J7RSL7"/>
<keyword evidence="5" id="KW-0479">Metal-binding</keyword>
<dbReference type="InterPro" id="IPR043147">
    <property type="entry name" value="Penicillin_amidase_A-knob"/>
</dbReference>
<dbReference type="InterPro" id="IPR014395">
    <property type="entry name" value="Pen/GL7ACA/AHL_acylase"/>
</dbReference>
<keyword evidence="5" id="KW-0106">Calcium</keyword>
<dbReference type="PIRSF" id="PIRSF001227">
    <property type="entry name" value="Pen_acylase"/>
    <property type="match status" value="1"/>
</dbReference>
<proteinExistence type="inferred from homology"/>
<dbReference type="PANTHER" id="PTHR34218:SF4">
    <property type="entry name" value="ACYL-HOMOSERINE LACTONE ACYLASE QUIP"/>
    <property type="match status" value="1"/>
</dbReference>
<dbReference type="SUPFAM" id="SSF56235">
    <property type="entry name" value="N-terminal nucleophile aminohydrolases (Ntn hydrolases)"/>
    <property type="match status" value="1"/>
</dbReference>
<evidence type="ECO:0000256" key="5">
    <source>
        <dbReference type="PIRSR" id="PIRSR001227-2"/>
    </source>
</evidence>
<dbReference type="Pfam" id="PF01804">
    <property type="entry name" value="Penicil_amidase"/>
    <property type="match status" value="1"/>
</dbReference>
<dbReference type="InterPro" id="IPR002692">
    <property type="entry name" value="S45"/>
</dbReference>
<dbReference type="EMBL" id="JAFIDN010000007">
    <property type="protein sequence ID" value="MBP3193019.1"/>
    <property type="molecule type" value="Genomic_DNA"/>
</dbReference>
<comment type="caution">
    <text evidence="7">The sequence shown here is derived from an EMBL/GenBank/DDBJ whole genome shotgun (WGS) entry which is preliminary data.</text>
</comment>
<comment type="cofactor">
    <cofactor evidence="5">
        <name>Ca(2+)</name>
        <dbReference type="ChEBI" id="CHEBI:29108"/>
    </cofactor>
    <text evidence="5">Binds 1 Ca(2+) ion per dimer.</text>
</comment>
<sequence>MKSRHIRLFNGIVLIVIAILLTRVLHHRIDTIPPPGPFFSPYTGFWQNMESEGIRDLVIKDTHLQDEVMVRYDDRGVPHIFASNDYDLYFAQGFVTARDRLWQVDFQSRAAGGRISEIVGEQAVSYDRAQRRLGMGHGADVNAASMMEDPEIAAAIRAYTEGFNAWIDQLHPRDYPVEYKIMDAEPDRFTERHPALMLMNLSQTLTSGSRAHAQTNALALLDEDIYHMLYPQELPWVDPMIPPDQEWDFDPLIPQKPDDDFVPGITDELPLNEPQSGIGSNSWAVDGSKTQSGYPMLASDPHLSVTLPSIWHEVQLNSENINVYGVAPPAAPGVVIGFNELIAWGITNAGSQVLDVYEIEFRDESRREYRHDGEWKPVERRIEKIRVRGAETVQDTVLYTHHGPVTQPFDETIASERYPKGHAVKWLAHQPGNILKAVYGYNRARNEQEFEDAMRHFTNITQNFTYADREGNISIGHYGQFPVRFRDQGSYISDGSDPAYDWNEFIPFEHLPRSTNPERGFVSTANQNPVASGYPYFLGRFYADFSRGVRINNLLDEAEDMTAGFFKEMLMDDLSLHAAKILPFMLRRLDNDDYGDRRDTIIALLEEWDYHFRPDSPVAHFFSLWEQKMRDELWNPLFSEHENNDIYIRRPDRTVTYHLLLDEEHDVFRTDVDRSIQAAFNNAADEFFDNYGDDPESWQYGYDRNFSVGHLADLPGFGRERVITGGTAEAVNAVGSRHAPSWRMIVELGPEIRAYGHYPGGQPGRPGHPDYDKMIDDWSSGTFRELRFWHSVNEDDELTSSTIILKPNESQ</sequence>
<dbReference type="CDD" id="cd03747">
    <property type="entry name" value="Ntn_PGA_like"/>
    <property type="match status" value="1"/>
</dbReference>
<dbReference type="Gene3D" id="3.60.20.10">
    <property type="entry name" value="Glutamine Phosphoribosylpyrophosphate, subunit 1, domain 1"/>
    <property type="match status" value="1"/>
</dbReference>
<dbReference type="Proteomes" id="UP000673975">
    <property type="component" value="Unassembled WGS sequence"/>
</dbReference>
<dbReference type="GO" id="GO:0046872">
    <property type="term" value="F:metal ion binding"/>
    <property type="evidence" value="ECO:0007669"/>
    <property type="project" value="UniProtKB-KW"/>
</dbReference>
<reference evidence="7" key="1">
    <citation type="submission" date="2021-02" db="EMBL/GenBank/DDBJ databases">
        <title>Natronogracilivirga saccharolytica gen. nov. sp. nov. a new anaerobic, haloalkiliphilic carbohydrate-fermenting bacterium from soda lake and proposing of Cyclonatronumiaceae fam. nov. in the phylum Balneolaeota.</title>
        <authorList>
            <person name="Zhilina T.N."/>
            <person name="Sorokin D.Y."/>
            <person name="Zavarzina D.G."/>
            <person name="Toshchakov S.V."/>
            <person name="Kublanov I.V."/>
        </authorList>
    </citation>
    <scope>NUCLEOTIDE SEQUENCE</scope>
    <source>
        <strain evidence="7">Z-1702</strain>
    </source>
</reference>
<comment type="similarity">
    <text evidence="1">Belongs to the peptidase S45 family.</text>
</comment>
<dbReference type="GO" id="GO:0017000">
    <property type="term" value="P:antibiotic biosynthetic process"/>
    <property type="evidence" value="ECO:0007669"/>
    <property type="project" value="InterPro"/>
</dbReference>
<protein>
    <submittedName>
        <fullName evidence="7">Penicillin acylase family protein</fullName>
    </submittedName>
</protein>
<evidence type="ECO:0000313" key="8">
    <source>
        <dbReference type="Proteomes" id="UP000673975"/>
    </source>
</evidence>
<dbReference type="Gene3D" id="1.10.439.10">
    <property type="entry name" value="Penicillin Amidohydrolase, domain 1"/>
    <property type="match status" value="1"/>
</dbReference>
<keyword evidence="6" id="KW-0472">Membrane</keyword>
<keyword evidence="6" id="KW-1133">Transmembrane helix</keyword>
<keyword evidence="6" id="KW-0812">Transmembrane</keyword>
<keyword evidence="3" id="KW-0865">Zymogen</keyword>
<dbReference type="InterPro" id="IPR043146">
    <property type="entry name" value="Penicillin_amidase_N_B-knob"/>
</dbReference>
<evidence type="ECO:0000256" key="3">
    <source>
        <dbReference type="ARBA" id="ARBA00023145"/>
    </source>
</evidence>
<dbReference type="InterPro" id="IPR029055">
    <property type="entry name" value="Ntn_hydrolases_N"/>
</dbReference>
<evidence type="ECO:0000256" key="4">
    <source>
        <dbReference type="PIRSR" id="PIRSR001227-1"/>
    </source>
</evidence>
<accession>A0A8J7RSL7</accession>
<evidence type="ECO:0000256" key="1">
    <source>
        <dbReference type="ARBA" id="ARBA00006586"/>
    </source>
</evidence>
<dbReference type="InterPro" id="IPR023343">
    <property type="entry name" value="Penicillin_amidase_dom1"/>
</dbReference>
<evidence type="ECO:0000313" key="7">
    <source>
        <dbReference type="EMBL" id="MBP3193019.1"/>
    </source>
</evidence>
<dbReference type="GO" id="GO:0016811">
    <property type="term" value="F:hydrolase activity, acting on carbon-nitrogen (but not peptide) bonds, in linear amides"/>
    <property type="evidence" value="ECO:0007669"/>
    <property type="project" value="InterPro"/>
</dbReference>
<feature type="active site" description="Nucleophile" evidence="4">
    <location>
        <position position="280"/>
    </location>
</feature>
<evidence type="ECO:0000256" key="6">
    <source>
        <dbReference type="SAM" id="Phobius"/>
    </source>
</evidence>
<name>A0A8J7RSL7_9BACT</name>
<dbReference type="PANTHER" id="PTHR34218">
    <property type="entry name" value="PEPTIDASE S45 PENICILLIN AMIDASE"/>
    <property type="match status" value="1"/>
</dbReference>
<evidence type="ECO:0000256" key="2">
    <source>
        <dbReference type="ARBA" id="ARBA00022801"/>
    </source>
</evidence>
<keyword evidence="2" id="KW-0378">Hydrolase</keyword>
<dbReference type="Gene3D" id="2.30.120.10">
    <property type="match status" value="1"/>
</dbReference>